<evidence type="ECO:0000313" key="2">
    <source>
        <dbReference type="EMBL" id="CAL6058311.1"/>
    </source>
</evidence>
<gene>
    <name evidence="1" type="ORF">HINF_LOCUS45847</name>
    <name evidence="2" type="ORF">HINF_LOCUS48201</name>
</gene>
<reference evidence="1" key="1">
    <citation type="submission" date="2023-06" db="EMBL/GenBank/DDBJ databases">
        <authorList>
            <person name="Kurt Z."/>
        </authorList>
    </citation>
    <scope>NUCLEOTIDE SEQUENCE</scope>
</reference>
<accession>A0AA86QPU2</accession>
<dbReference type="EMBL" id="CAXDID020000220">
    <property type="protein sequence ID" value="CAL6058311.1"/>
    <property type="molecule type" value="Genomic_DNA"/>
</dbReference>
<reference evidence="2 3" key="2">
    <citation type="submission" date="2024-07" db="EMBL/GenBank/DDBJ databases">
        <authorList>
            <person name="Akdeniz Z."/>
        </authorList>
    </citation>
    <scope>NUCLEOTIDE SEQUENCE [LARGE SCALE GENOMIC DNA]</scope>
</reference>
<sequence length="728" mass="78313">MMMNQCKKILEVDGQQYSYCSKQLGLNQHNINTQVSILQNSANIFINTKYTKQTVIQLGIYSINVFAVFGFADNSHSISGGLINVSLNVNVSQAALVCMQCQLAVSDSQLVFIASGQVLSAVCTKVLSSMELTNTSVQHRFQSLQAAGIVSQISEPSLTVSLVDVKLNGYNSERSPGSGYLISKLSVSISVIIANLQVCATEGNAVGSGLVYLQLNGDVLSTCLQSCPVGSFYSYGVCVAQLVHGEMQDNSTLACVDPFEFDGEAAECACKDGYVLNISHCIPIAISITNLDTTMKYLNNQTNTMVEQQKQHLESMIVGNTSMMSQYLNGNITNLSASVSQGLADAQNDLASSVTQLQQQIINSMDDAQTMMANNRSVVESQIAGNISWLQETLYQNVSDLNQTIQLEIQVVNQSAIQIAGDLSDLKSGVAQIVADQTSNNADQQSRIAALRQDVQTLQSGQLLLTSDLAHANSSLNTQIQTANTYASQIDARVASLASQTTNQYDLQQTQLSDLDRHLAQNVSDLSASVQQQVQILTQADSALQSSFSALQGQFSSFSSASVLNSTNQLSQINSLQSAVSSQQTALQQSQSDISTINTSLANQANSLQSQANTFSNSLTTIDSKFSSLYSSQQSQLVTLNSNLQQTNTNLNNLNTSIQQLTFTSQINQEAVYRSSNDSAIVGQINNAVNQNVNTNALIVAFQAAIQKQINDFNIYAAATYATKSQLV</sequence>
<dbReference type="AlphaFoldDB" id="A0AA86QPU2"/>
<protein>
    <submittedName>
        <fullName evidence="1">Uncharacterized protein</fullName>
    </submittedName>
</protein>
<dbReference type="Proteomes" id="UP001642409">
    <property type="component" value="Unassembled WGS sequence"/>
</dbReference>
<evidence type="ECO:0000313" key="1">
    <source>
        <dbReference type="EMBL" id="CAI9958202.1"/>
    </source>
</evidence>
<evidence type="ECO:0000313" key="3">
    <source>
        <dbReference type="Proteomes" id="UP001642409"/>
    </source>
</evidence>
<dbReference type="Gene3D" id="1.20.5.1230">
    <property type="entry name" value="Apolipoprotein A-I"/>
    <property type="match status" value="1"/>
</dbReference>
<dbReference type="EMBL" id="CATOUU010000902">
    <property type="protein sequence ID" value="CAI9958202.1"/>
    <property type="molecule type" value="Genomic_DNA"/>
</dbReference>
<name>A0AA86QPU2_9EUKA</name>
<keyword evidence="3" id="KW-1185">Reference proteome</keyword>
<comment type="caution">
    <text evidence="1">The sequence shown here is derived from an EMBL/GenBank/DDBJ whole genome shotgun (WGS) entry which is preliminary data.</text>
</comment>
<organism evidence="1">
    <name type="scientific">Hexamita inflata</name>
    <dbReference type="NCBI Taxonomy" id="28002"/>
    <lineage>
        <taxon>Eukaryota</taxon>
        <taxon>Metamonada</taxon>
        <taxon>Diplomonadida</taxon>
        <taxon>Hexamitidae</taxon>
        <taxon>Hexamitinae</taxon>
        <taxon>Hexamita</taxon>
    </lineage>
</organism>
<proteinExistence type="predicted"/>